<comment type="caution">
    <text evidence="1">The sequence shown here is derived from an EMBL/GenBank/DDBJ whole genome shotgun (WGS) entry which is preliminary data.</text>
</comment>
<evidence type="ECO:0000313" key="2">
    <source>
        <dbReference type="Proteomes" id="UP000189739"/>
    </source>
</evidence>
<dbReference type="Proteomes" id="UP000189739">
    <property type="component" value="Unassembled WGS sequence"/>
</dbReference>
<protein>
    <recommendedName>
        <fullName evidence="3">Outer membrane protein beta-barrel domain-containing protein</fullName>
    </recommendedName>
</protein>
<evidence type="ECO:0000313" key="1">
    <source>
        <dbReference type="EMBL" id="OOQ56427.1"/>
    </source>
</evidence>
<keyword evidence="2" id="KW-1185">Reference proteome</keyword>
<organism evidence="1 2">
    <name type="scientific">Mucilaginibacter pedocola</name>
    <dbReference type="NCBI Taxonomy" id="1792845"/>
    <lineage>
        <taxon>Bacteria</taxon>
        <taxon>Pseudomonadati</taxon>
        <taxon>Bacteroidota</taxon>
        <taxon>Sphingobacteriia</taxon>
        <taxon>Sphingobacteriales</taxon>
        <taxon>Sphingobacteriaceae</taxon>
        <taxon>Mucilaginibacter</taxon>
    </lineage>
</organism>
<evidence type="ECO:0008006" key="3">
    <source>
        <dbReference type="Google" id="ProtNLM"/>
    </source>
</evidence>
<reference evidence="1 2" key="1">
    <citation type="submission" date="2016-07" db="EMBL/GenBank/DDBJ databases">
        <title>Genomic analysis of zinc-resistant bacterium Mucilaginibacter pedocola TBZ30.</title>
        <authorList>
            <person name="Huang J."/>
            <person name="Tang J."/>
        </authorList>
    </citation>
    <scope>NUCLEOTIDE SEQUENCE [LARGE SCALE GENOMIC DNA]</scope>
    <source>
        <strain evidence="1 2">TBZ30</strain>
    </source>
</reference>
<sequence length="181" mass="19956">MDKRTNVYGVETRTNAFEVGADYLLPAGNFGNVYNNGFGGVVRYRFGVAQYKSIMASVGYNTFKGEVILPGNNPKASVRANFIPIKIGAKFGLSNYLYLAGEMGATVALGVNGRDNVNEYVRDTYQIKGALFTVAPSFGVLIPSKNKNYFDLSVRYEGYSYKQSFTFFTGLRAAYAFNIAR</sequence>
<accession>A0A1S9P6G1</accession>
<dbReference type="STRING" id="1792845.BC343_18425"/>
<dbReference type="AlphaFoldDB" id="A0A1S9P6G1"/>
<dbReference type="EMBL" id="MBTF01000039">
    <property type="protein sequence ID" value="OOQ56427.1"/>
    <property type="molecule type" value="Genomic_DNA"/>
</dbReference>
<name>A0A1S9P6G1_9SPHI</name>
<gene>
    <name evidence="1" type="ORF">BC343_18425</name>
</gene>
<proteinExistence type="predicted"/>